<gene>
    <name evidence="2" type="ORF">MFLAVUS_003726</name>
</gene>
<keyword evidence="3" id="KW-1185">Reference proteome</keyword>
<accession>A0ABP9YU04</accession>
<evidence type="ECO:0000313" key="2">
    <source>
        <dbReference type="EMBL" id="GAA5810305.1"/>
    </source>
</evidence>
<reference evidence="2 3" key="1">
    <citation type="submission" date="2024-04" db="EMBL/GenBank/DDBJ databases">
        <title>genome sequences of Mucor flavus KT1a and Helicostylum pulchrum KT1b strains isolated from the surface of a dry-aged beef.</title>
        <authorList>
            <person name="Toyotome T."/>
            <person name="Hosono M."/>
            <person name="Torimaru M."/>
            <person name="Fukuda K."/>
            <person name="Mikami N."/>
        </authorList>
    </citation>
    <scope>NUCLEOTIDE SEQUENCE [LARGE SCALE GENOMIC DNA]</scope>
    <source>
        <strain evidence="2 3">KT1a</strain>
    </source>
</reference>
<evidence type="ECO:0000313" key="3">
    <source>
        <dbReference type="Proteomes" id="UP001473302"/>
    </source>
</evidence>
<feature type="chain" id="PRO_5047321893" evidence="1">
    <location>
        <begin position="29"/>
        <end position="252"/>
    </location>
</feature>
<dbReference type="EMBL" id="BAABUK010000007">
    <property type="protein sequence ID" value="GAA5810305.1"/>
    <property type="molecule type" value="Genomic_DNA"/>
</dbReference>
<organism evidence="2 3">
    <name type="scientific">Mucor flavus</name>
    <dbReference type="NCBI Taxonomy" id="439312"/>
    <lineage>
        <taxon>Eukaryota</taxon>
        <taxon>Fungi</taxon>
        <taxon>Fungi incertae sedis</taxon>
        <taxon>Mucoromycota</taxon>
        <taxon>Mucoromycotina</taxon>
        <taxon>Mucoromycetes</taxon>
        <taxon>Mucorales</taxon>
        <taxon>Mucorineae</taxon>
        <taxon>Mucoraceae</taxon>
        <taxon>Mucor</taxon>
    </lineage>
</organism>
<protein>
    <submittedName>
        <fullName evidence="2">Uncharacterized protein</fullName>
    </submittedName>
</protein>
<sequence length="252" mass="28658">MSLISFLFHSILDSLELAGLVPVSLVNGDPTVAFAIRIKKSKMEPWRYKEFNSSKRKEIEEEEEYESSLQVSIPQSKRAVLDLVKLIMPPQPITDVTDQMFLTESDIFKIVETKSDIKAEKVTIEKSITLQAKKLAYKCLCESVFASYKSNADQPINERDSNKKGKSCHEIIKGDCQGNSYNKQFQRNEDVAEAKAENVLGGYLTHFPPLLRQHAELSLRNFGKIDTNGPQEFHPSGLNIKYVDIPTRFFNH</sequence>
<keyword evidence="1" id="KW-0732">Signal</keyword>
<comment type="caution">
    <text evidence="2">The sequence shown here is derived from an EMBL/GenBank/DDBJ whole genome shotgun (WGS) entry which is preliminary data.</text>
</comment>
<proteinExistence type="predicted"/>
<dbReference type="Proteomes" id="UP001473302">
    <property type="component" value="Unassembled WGS sequence"/>
</dbReference>
<name>A0ABP9YU04_9FUNG</name>
<feature type="signal peptide" evidence="1">
    <location>
        <begin position="1"/>
        <end position="28"/>
    </location>
</feature>
<evidence type="ECO:0000256" key="1">
    <source>
        <dbReference type="SAM" id="SignalP"/>
    </source>
</evidence>